<dbReference type="InterPro" id="IPR055571">
    <property type="entry name" value="DUF7147"/>
</dbReference>
<evidence type="ECO:0000313" key="3">
    <source>
        <dbReference type="Proteomes" id="UP000295280"/>
    </source>
</evidence>
<reference evidence="2 3" key="1">
    <citation type="submission" date="2019-01" db="EMBL/GenBank/DDBJ databases">
        <title>Draft genome sequences of the type strains of six Macrococcus species.</title>
        <authorList>
            <person name="Mazhar S."/>
            <person name="Altermann E."/>
            <person name="Hill C."/>
            <person name="Mcauliffe O."/>
        </authorList>
    </citation>
    <scope>NUCLEOTIDE SEQUENCE [LARGE SCALE GENOMIC DNA]</scope>
    <source>
        <strain evidence="2 3">ATCC 51828</strain>
    </source>
</reference>
<dbReference type="Pfam" id="PF23648">
    <property type="entry name" value="DUF7147"/>
    <property type="match status" value="1"/>
</dbReference>
<sequence>MSQSFIELGPGYSDFFEFEELIHYNHERIRSVVALHTTLEQEPKTSILVIMNPTRQGHFQGIYSTFESLPYPYPVSNKRFDFIREWAGRYELPFLEYEIKAIHYFHERELFYNYLTGVLRLQRQLPPLS</sequence>
<dbReference type="Proteomes" id="UP000295280">
    <property type="component" value="Unassembled WGS sequence"/>
</dbReference>
<keyword evidence="3" id="KW-1185">Reference proteome</keyword>
<name>A0A9Q8CKK2_9STAP</name>
<proteinExistence type="predicted"/>
<evidence type="ECO:0000313" key="2">
    <source>
        <dbReference type="EMBL" id="TDM03926.1"/>
    </source>
</evidence>
<dbReference type="AlphaFoldDB" id="A0A9Q8CKK2"/>
<feature type="domain" description="DUF7147" evidence="1">
    <location>
        <begin position="1"/>
        <end position="124"/>
    </location>
</feature>
<evidence type="ECO:0000259" key="1">
    <source>
        <dbReference type="Pfam" id="PF23648"/>
    </source>
</evidence>
<protein>
    <recommendedName>
        <fullName evidence="1">DUF7147 domain-containing protein</fullName>
    </recommendedName>
</protein>
<dbReference type="OrthoDB" id="2427086at2"/>
<dbReference type="EMBL" id="SCWD01000001">
    <property type="protein sequence ID" value="TDM03926.1"/>
    <property type="molecule type" value="Genomic_DNA"/>
</dbReference>
<gene>
    <name evidence="2" type="ORF">ERX40_01815</name>
</gene>
<comment type="caution">
    <text evidence="2">The sequence shown here is derived from an EMBL/GenBank/DDBJ whole genome shotgun (WGS) entry which is preliminary data.</text>
</comment>
<accession>A0A9Q8CKK2</accession>
<organism evidence="2 3">
    <name type="scientific">Macrococcus carouselicus</name>
    <dbReference type="NCBI Taxonomy" id="69969"/>
    <lineage>
        <taxon>Bacteria</taxon>
        <taxon>Bacillati</taxon>
        <taxon>Bacillota</taxon>
        <taxon>Bacilli</taxon>
        <taxon>Bacillales</taxon>
        <taxon>Staphylococcaceae</taxon>
        <taxon>Macrococcus</taxon>
    </lineage>
</organism>
<dbReference type="RefSeq" id="WP_133416788.1">
    <property type="nucleotide sequence ID" value="NZ_SCWD01000001.1"/>
</dbReference>